<dbReference type="AlphaFoldDB" id="A0A1W1BDW4"/>
<organism evidence="1">
    <name type="scientific">hydrothermal vent metagenome</name>
    <dbReference type="NCBI Taxonomy" id="652676"/>
    <lineage>
        <taxon>unclassified sequences</taxon>
        <taxon>metagenomes</taxon>
        <taxon>ecological metagenomes</taxon>
    </lineage>
</organism>
<reference evidence="1" key="1">
    <citation type="submission" date="2016-10" db="EMBL/GenBank/DDBJ databases">
        <authorList>
            <person name="de Groot N.N."/>
        </authorList>
    </citation>
    <scope>NUCLEOTIDE SEQUENCE</scope>
</reference>
<accession>A0A1W1BDW4</accession>
<dbReference type="EMBL" id="FPHI01000004">
    <property type="protein sequence ID" value="SFV51734.1"/>
    <property type="molecule type" value="Genomic_DNA"/>
</dbReference>
<proteinExistence type="predicted"/>
<sequence>MGIQTIQFDIEDGKLNTLLTLLENLKDGMIKNLTVTHDNTPDKETIAYMKTPQFQKDKKMLQQRLADIDSGKTTCVPWNEGFDDLDTFIHNAS</sequence>
<gene>
    <name evidence="1" type="ORF">MNB_SV-3-885</name>
</gene>
<evidence type="ECO:0000313" key="1">
    <source>
        <dbReference type="EMBL" id="SFV51734.1"/>
    </source>
</evidence>
<name>A0A1W1BDW4_9ZZZZ</name>
<protein>
    <submittedName>
        <fullName evidence="1">Uncharacterized protein</fullName>
    </submittedName>
</protein>